<dbReference type="KEGG" id="cvn:111132824"/>
<sequence>MIEETHLPPQTLKPGVQFDRCFATKMCTMEEKQGYDDVDSLYVKVHKPGCPKKASLDIDDVDNLVGRSGTCKCAELDVSEIFVKHLFQDNEGGDSLGGFLCSTVRKDGSFLHAFCTLAVDGILAKDLHVKNKNILVQLNDKQVLGSFEYDHDRVIETFKSLPMETAIKMEIYDRESQELKTIEFMLEGIKEEVIVKEESVQLMVSPPSVNALEFQRQTKFFIHENGRLSFQTVANHKRDCESHFVVRKKIDEKSWCQVYSFQLEKIPSRYLGFNGTTFDFIDSNETNAPVFKRVEKKGEFFLSPSCTSGKFLYYDTAKEMFVLAPTEEVLIKEGYGLAMRKTQCRA</sequence>
<protein>
    <submittedName>
        <fullName evidence="2">Uncharacterized protein LOC111132824 isoform X1</fullName>
    </submittedName>
</protein>
<organism evidence="1 2">
    <name type="scientific">Crassostrea virginica</name>
    <name type="common">Eastern oyster</name>
    <dbReference type="NCBI Taxonomy" id="6565"/>
    <lineage>
        <taxon>Eukaryota</taxon>
        <taxon>Metazoa</taxon>
        <taxon>Spiralia</taxon>
        <taxon>Lophotrochozoa</taxon>
        <taxon>Mollusca</taxon>
        <taxon>Bivalvia</taxon>
        <taxon>Autobranchia</taxon>
        <taxon>Pteriomorphia</taxon>
        <taxon>Ostreida</taxon>
        <taxon>Ostreoidea</taxon>
        <taxon>Ostreidae</taxon>
        <taxon>Crassostrea</taxon>
    </lineage>
</organism>
<dbReference type="OrthoDB" id="6197764at2759"/>
<evidence type="ECO:0000313" key="2">
    <source>
        <dbReference type="RefSeq" id="XP_022336383.1"/>
    </source>
</evidence>
<reference evidence="2" key="1">
    <citation type="submission" date="2025-08" db="UniProtKB">
        <authorList>
            <consortium name="RefSeq"/>
        </authorList>
    </citation>
    <scope>IDENTIFICATION</scope>
    <source>
        <tissue evidence="2">Whole sample</tissue>
    </source>
</reference>
<dbReference type="GeneID" id="111132824"/>
<dbReference type="RefSeq" id="XP_022336383.1">
    <property type="nucleotide sequence ID" value="XM_022480675.1"/>
</dbReference>
<accession>A0A8B8E9X6</accession>
<dbReference type="Proteomes" id="UP000694844">
    <property type="component" value="Chromosome 5"/>
</dbReference>
<proteinExistence type="predicted"/>
<keyword evidence="1" id="KW-1185">Reference proteome</keyword>
<evidence type="ECO:0000313" key="1">
    <source>
        <dbReference type="Proteomes" id="UP000694844"/>
    </source>
</evidence>
<dbReference type="AlphaFoldDB" id="A0A8B8E9X6"/>
<gene>
    <name evidence="2" type="primary">LOC111132824</name>
</gene>
<name>A0A8B8E9X6_CRAVI</name>